<sequence length="293" mass="33175">MLQRSILILICLSLGSCDKKIDYNILEKKIISKFNDETGNFALAFKNLDDGKEILINENEIFHAASTMKTPVMIEFYKQLHQGKLSLEDTLQIKNEFKSIVDGTMYKLSEFDDSDKNTYNKLGQYYSINNLIYEMITISSNFATNILIDYIGANNVTKSMKEIGALNIDILRGVEDIKAFELGLNNTTSAKDLLIIYEKLAKGKIINNESSAIMIDILKDQKYDDIIPKYLPKDIEIANKTGMITGVHHDSGIVFLKDGKKYVIIILSKNMSDMESGTEMMAKISELIYKTLN</sequence>
<evidence type="ECO:0000313" key="2">
    <source>
        <dbReference type="EMBL" id="SUZ63106.1"/>
    </source>
</evidence>
<reference evidence="2" key="1">
    <citation type="submission" date="2018-05" db="EMBL/GenBank/DDBJ databases">
        <authorList>
            <person name="Lanie J.A."/>
            <person name="Ng W.-L."/>
            <person name="Kazmierczak K.M."/>
            <person name="Andrzejewski T.M."/>
            <person name="Davidsen T.M."/>
            <person name="Wayne K.J."/>
            <person name="Tettelin H."/>
            <person name="Glass J.I."/>
            <person name="Rusch D."/>
            <person name="Podicherti R."/>
            <person name="Tsui H.-C.T."/>
            <person name="Winkler M.E."/>
        </authorList>
    </citation>
    <scope>NUCLEOTIDE SEQUENCE</scope>
</reference>
<name>A0A381P820_9ZZZZ</name>
<dbReference type="EMBL" id="UINC01000908">
    <property type="protein sequence ID" value="SUZ63106.1"/>
    <property type="molecule type" value="Genomic_DNA"/>
</dbReference>
<dbReference type="PANTHER" id="PTHR35333:SF3">
    <property type="entry name" value="BETA-LACTAMASE-TYPE TRANSPEPTIDASE FOLD CONTAINING PROTEIN"/>
    <property type="match status" value="1"/>
</dbReference>
<protein>
    <recommendedName>
        <fullName evidence="1">Beta-lactamase class A catalytic domain-containing protein</fullName>
    </recommendedName>
</protein>
<dbReference type="AlphaFoldDB" id="A0A381P820"/>
<dbReference type="InterPro" id="IPR012338">
    <property type="entry name" value="Beta-lactam/transpept-like"/>
</dbReference>
<dbReference type="InterPro" id="IPR000871">
    <property type="entry name" value="Beta-lactam_class-A"/>
</dbReference>
<dbReference type="GO" id="GO:0008800">
    <property type="term" value="F:beta-lactamase activity"/>
    <property type="evidence" value="ECO:0007669"/>
    <property type="project" value="InterPro"/>
</dbReference>
<accession>A0A381P820</accession>
<dbReference type="Gene3D" id="3.40.710.10">
    <property type="entry name" value="DD-peptidase/beta-lactamase superfamily"/>
    <property type="match status" value="1"/>
</dbReference>
<dbReference type="PANTHER" id="PTHR35333">
    <property type="entry name" value="BETA-LACTAMASE"/>
    <property type="match status" value="1"/>
</dbReference>
<dbReference type="InterPro" id="IPR045155">
    <property type="entry name" value="Beta-lactam_cat"/>
</dbReference>
<dbReference type="SUPFAM" id="SSF56601">
    <property type="entry name" value="beta-lactamase/transpeptidase-like"/>
    <property type="match status" value="1"/>
</dbReference>
<dbReference type="GO" id="GO:0030655">
    <property type="term" value="P:beta-lactam antibiotic catabolic process"/>
    <property type="evidence" value="ECO:0007669"/>
    <property type="project" value="InterPro"/>
</dbReference>
<organism evidence="2">
    <name type="scientific">marine metagenome</name>
    <dbReference type="NCBI Taxonomy" id="408172"/>
    <lineage>
        <taxon>unclassified sequences</taxon>
        <taxon>metagenomes</taxon>
        <taxon>ecological metagenomes</taxon>
    </lineage>
</organism>
<feature type="domain" description="Beta-lactamase class A catalytic" evidence="1">
    <location>
        <begin position="44"/>
        <end position="267"/>
    </location>
</feature>
<dbReference type="PROSITE" id="PS51257">
    <property type="entry name" value="PROKAR_LIPOPROTEIN"/>
    <property type="match status" value="1"/>
</dbReference>
<evidence type="ECO:0000259" key="1">
    <source>
        <dbReference type="Pfam" id="PF13354"/>
    </source>
</evidence>
<gene>
    <name evidence="2" type="ORF">METZ01_LOCUS15960</name>
</gene>
<proteinExistence type="predicted"/>
<dbReference type="Pfam" id="PF13354">
    <property type="entry name" value="Beta-lactamase2"/>
    <property type="match status" value="1"/>
</dbReference>
<dbReference type="GO" id="GO:0046677">
    <property type="term" value="P:response to antibiotic"/>
    <property type="evidence" value="ECO:0007669"/>
    <property type="project" value="InterPro"/>
</dbReference>